<dbReference type="RefSeq" id="WP_168769418.1">
    <property type="nucleotide sequence ID" value="NZ_QBUD01000002.1"/>
</dbReference>
<dbReference type="SMART" id="SM00248">
    <property type="entry name" value="ANK"/>
    <property type="match status" value="3"/>
</dbReference>
<keyword evidence="2 3" id="KW-0040">ANK repeat</keyword>
<dbReference type="InterPro" id="IPR036770">
    <property type="entry name" value="Ankyrin_rpt-contain_sf"/>
</dbReference>
<evidence type="ECO:0000256" key="3">
    <source>
        <dbReference type="PROSITE-ProRule" id="PRU00023"/>
    </source>
</evidence>
<proteinExistence type="predicted"/>
<dbReference type="Proteomes" id="UP000244523">
    <property type="component" value="Unassembled WGS sequence"/>
</dbReference>
<dbReference type="Gene3D" id="1.25.40.20">
    <property type="entry name" value="Ankyrin repeat-containing domain"/>
    <property type="match status" value="2"/>
</dbReference>
<name>A0A2T6KMA5_9RHOB</name>
<feature type="chain" id="PRO_5015686179" evidence="4">
    <location>
        <begin position="19"/>
        <end position="151"/>
    </location>
</feature>
<dbReference type="SUPFAM" id="SSF48403">
    <property type="entry name" value="Ankyrin repeat"/>
    <property type="match status" value="1"/>
</dbReference>
<keyword evidence="4" id="KW-0732">Signal</keyword>
<dbReference type="PANTHER" id="PTHR24171">
    <property type="entry name" value="ANKYRIN REPEAT DOMAIN-CONTAINING PROTEIN 39-RELATED"/>
    <property type="match status" value="1"/>
</dbReference>
<gene>
    <name evidence="5" type="ORF">C8N45_102355</name>
</gene>
<evidence type="ECO:0000256" key="1">
    <source>
        <dbReference type="ARBA" id="ARBA00022737"/>
    </source>
</evidence>
<accession>A0A2T6KMA5</accession>
<keyword evidence="6" id="KW-1185">Reference proteome</keyword>
<feature type="repeat" description="ANK" evidence="3">
    <location>
        <begin position="124"/>
        <end position="151"/>
    </location>
</feature>
<reference evidence="5 6" key="1">
    <citation type="submission" date="2018-04" db="EMBL/GenBank/DDBJ databases">
        <title>Genomic Encyclopedia of Archaeal and Bacterial Type Strains, Phase II (KMG-II): from individual species to whole genera.</title>
        <authorList>
            <person name="Goeker M."/>
        </authorList>
    </citation>
    <scope>NUCLEOTIDE SEQUENCE [LARGE SCALE GENOMIC DNA]</scope>
    <source>
        <strain evidence="5 6">DSM 29955</strain>
    </source>
</reference>
<keyword evidence="1" id="KW-0677">Repeat</keyword>
<organism evidence="5 6">
    <name type="scientific">Yoonia sediminilitoris</name>
    <dbReference type="NCBI Taxonomy" id="1286148"/>
    <lineage>
        <taxon>Bacteria</taxon>
        <taxon>Pseudomonadati</taxon>
        <taxon>Pseudomonadota</taxon>
        <taxon>Alphaproteobacteria</taxon>
        <taxon>Rhodobacterales</taxon>
        <taxon>Paracoccaceae</taxon>
        <taxon>Yoonia</taxon>
    </lineage>
</organism>
<dbReference type="EMBL" id="QBUD01000002">
    <property type="protein sequence ID" value="PUB17343.1"/>
    <property type="molecule type" value="Genomic_DNA"/>
</dbReference>
<protein>
    <submittedName>
        <fullName evidence="5">Ankyrin repeat protein</fullName>
    </submittedName>
</protein>
<evidence type="ECO:0000313" key="5">
    <source>
        <dbReference type="EMBL" id="PUB17343.1"/>
    </source>
</evidence>
<dbReference type="PROSITE" id="PS51257">
    <property type="entry name" value="PROKAR_LIPOPROTEIN"/>
    <property type="match status" value="1"/>
</dbReference>
<evidence type="ECO:0000313" key="6">
    <source>
        <dbReference type="Proteomes" id="UP000244523"/>
    </source>
</evidence>
<feature type="repeat" description="ANK" evidence="3">
    <location>
        <begin position="90"/>
        <end position="123"/>
    </location>
</feature>
<dbReference type="PROSITE" id="PS50297">
    <property type="entry name" value="ANK_REP_REGION"/>
    <property type="match status" value="3"/>
</dbReference>
<dbReference type="Pfam" id="PF12796">
    <property type="entry name" value="Ank_2"/>
    <property type="match status" value="1"/>
</dbReference>
<evidence type="ECO:0000256" key="4">
    <source>
        <dbReference type="SAM" id="SignalP"/>
    </source>
</evidence>
<dbReference type="InterPro" id="IPR002110">
    <property type="entry name" value="Ankyrin_rpt"/>
</dbReference>
<feature type="signal peptide" evidence="4">
    <location>
        <begin position="1"/>
        <end position="18"/>
    </location>
</feature>
<comment type="caution">
    <text evidence="5">The sequence shown here is derived from an EMBL/GenBank/DDBJ whole genome shotgun (WGS) entry which is preliminary data.</text>
</comment>
<dbReference type="AlphaFoldDB" id="A0A2T6KMA5"/>
<dbReference type="PROSITE" id="PS50088">
    <property type="entry name" value="ANK_REPEAT"/>
    <property type="match status" value="3"/>
</dbReference>
<sequence>MIRIICIGTALAALTSCAETTDCQNWTTYEFFEDASVQDVAGCLSTGASVNAVDRDGGTPLHLAAMGTENPDVIKALIAVGADVNARDLAQRTPLHWAALINDNPSVFVALIDAGADVNAQDVWGQTPLHEANVVSNNTAVIKVLTDAGAQ</sequence>
<feature type="repeat" description="ANK" evidence="3">
    <location>
        <begin position="56"/>
        <end position="89"/>
    </location>
</feature>
<evidence type="ECO:0000256" key="2">
    <source>
        <dbReference type="ARBA" id="ARBA00023043"/>
    </source>
</evidence>
<dbReference type="PRINTS" id="PR01415">
    <property type="entry name" value="ANKYRIN"/>
</dbReference>